<evidence type="ECO:0000313" key="16">
    <source>
        <dbReference type="EMBL" id="CAG9761801.1"/>
    </source>
</evidence>
<dbReference type="CDD" id="cd10536">
    <property type="entry name" value="SET_SMYD4"/>
    <property type="match status" value="1"/>
</dbReference>
<keyword evidence="7" id="KW-0479">Metal-binding</keyword>
<dbReference type="SUPFAM" id="SSF82199">
    <property type="entry name" value="SET domain"/>
    <property type="match status" value="1"/>
</dbReference>
<dbReference type="InterPro" id="IPR011990">
    <property type="entry name" value="TPR-like_helical_dom_sf"/>
</dbReference>
<dbReference type="Gene3D" id="6.10.140.2220">
    <property type="match status" value="1"/>
</dbReference>
<keyword evidence="9" id="KW-0862">Zinc</keyword>
<dbReference type="SUPFAM" id="SSF144232">
    <property type="entry name" value="HIT/MYND zinc finger-like"/>
    <property type="match status" value="1"/>
</dbReference>
<keyword evidence="17" id="KW-1185">Reference proteome</keyword>
<keyword evidence="4" id="KW-0489">Methyltransferase</keyword>
<proteinExistence type="predicted"/>
<dbReference type="InterPro" id="IPR052097">
    <property type="entry name" value="SET-MYND_domain_protein"/>
</dbReference>
<dbReference type="AlphaFoldDB" id="A0A9N9QEW0"/>
<evidence type="ECO:0000256" key="5">
    <source>
        <dbReference type="ARBA" id="ARBA00022679"/>
    </source>
</evidence>
<dbReference type="Proteomes" id="UP001152799">
    <property type="component" value="Chromosome 10"/>
</dbReference>
<organism evidence="16 17">
    <name type="scientific">Ceutorhynchus assimilis</name>
    <name type="common">cabbage seed weevil</name>
    <dbReference type="NCBI Taxonomy" id="467358"/>
    <lineage>
        <taxon>Eukaryota</taxon>
        <taxon>Metazoa</taxon>
        <taxon>Ecdysozoa</taxon>
        <taxon>Arthropoda</taxon>
        <taxon>Hexapoda</taxon>
        <taxon>Insecta</taxon>
        <taxon>Pterygota</taxon>
        <taxon>Neoptera</taxon>
        <taxon>Endopterygota</taxon>
        <taxon>Coleoptera</taxon>
        <taxon>Polyphaga</taxon>
        <taxon>Cucujiformia</taxon>
        <taxon>Curculionidae</taxon>
        <taxon>Ceutorhynchinae</taxon>
        <taxon>Ceutorhynchus</taxon>
    </lineage>
</organism>
<dbReference type="GO" id="GO:0008276">
    <property type="term" value="F:protein methyltransferase activity"/>
    <property type="evidence" value="ECO:0007669"/>
    <property type="project" value="UniProtKB-ARBA"/>
</dbReference>
<keyword evidence="8" id="KW-0863">Zinc-finger</keyword>
<evidence type="ECO:0000259" key="15">
    <source>
        <dbReference type="PROSITE" id="PS01360"/>
    </source>
</evidence>
<name>A0A9N9QEW0_9CUCU</name>
<evidence type="ECO:0000256" key="9">
    <source>
        <dbReference type="ARBA" id="ARBA00022833"/>
    </source>
</evidence>
<dbReference type="GO" id="GO:0005634">
    <property type="term" value="C:nucleus"/>
    <property type="evidence" value="ECO:0007669"/>
    <property type="project" value="UniProtKB-SubCell"/>
</dbReference>
<evidence type="ECO:0000256" key="12">
    <source>
        <dbReference type="ARBA" id="ARBA00093423"/>
    </source>
</evidence>
<evidence type="ECO:0000256" key="8">
    <source>
        <dbReference type="ARBA" id="ARBA00022771"/>
    </source>
</evidence>
<reference evidence="16" key="1">
    <citation type="submission" date="2022-01" db="EMBL/GenBank/DDBJ databases">
        <authorList>
            <person name="King R."/>
        </authorList>
    </citation>
    <scope>NUCLEOTIDE SEQUENCE</scope>
</reference>
<evidence type="ECO:0000256" key="3">
    <source>
        <dbReference type="ARBA" id="ARBA00022490"/>
    </source>
</evidence>
<comment type="subcellular location">
    <subcellularLocation>
        <location evidence="2">Cytoplasm</location>
    </subcellularLocation>
    <subcellularLocation>
        <location evidence="1">Nucleus</location>
    </subcellularLocation>
</comment>
<keyword evidence="3" id="KW-0963">Cytoplasm</keyword>
<evidence type="ECO:0000256" key="1">
    <source>
        <dbReference type="ARBA" id="ARBA00004123"/>
    </source>
</evidence>
<evidence type="ECO:0000256" key="13">
    <source>
        <dbReference type="ARBA" id="ARBA00093635"/>
    </source>
</evidence>
<dbReference type="OrthoDB" id="62495at2759"/>
<dbReference type="GO" id="GO:0032259">
    <property type="term" value="P:methylation"/>
    <property type="evidence" value="ECO:0007669"/>
    <property type="project" value="UniProtKB-KW"/>
</dbReference>
<evidence type="ECO:0000256" key="4">
    <source>
        <dbReference type="ARBA" id="ARBA00022603"/>
    </source>
</evidence>
<protein>
    <recommendedName>
        <fullName evidence="13">Protein-lysine N-methyltransferase SMYD4</fullName>
    </recommendedName>
    <alternativeName>
        <fullName evidence="14">SET and MYND domain-containing protein 4</fullName>
    </alternativeName>
</protein>
<dbReference type="GO" id="GO:0008757">
    <property type="term" value="F:S-adenosylmethionine-dependent methyltransferase activity"/>
    <property type="evidence" value="ECO:0007669"/>
    <property type="project" value="UniProtKB-ARBA"/>
</dbReference>
<accession>A0A9N9QEW0</accession>
<keyword evidence="10" id="KW-0539">Nucleus</keyword>
<comment type="catalytic activity">
    <reaction evidence="11">
        <text>L-lysyl-[protein] + S-adenosyl-L-methionine = N(6)-methyl-L-lysyl-[protein] + S-adenosyl-L-homocysteine + H(+)</text>
        <dbReference type="Rhea" id="RHEA:51736"/>
        <dbReference type="Rhea" id="RHEA-COMP:9752"/>
        <dbReference type="Rhea" id="RHEA-COMP:13053"/>
        <dbReference type="ChEBI" id="CHEBI:15378"/>
        <dbReference type="ChEBI" id="CHEBI:29969"/>
        <dbReference type="ChEBI" id="CHEBI:57856"/>
        <dbReference type="ChEBI" id="CHEBI:59789"/>
        <dbReference type="ChEBI" id="CHEBI:61929"/>
    </reaction>
</comment>
<dbReference type="InterPro" id="IPR046341">
    <property type="entry name" value="SET_dom_sf"/>
</dbReference>
<dbReference type="GO" id="GO:0042826">
    <property type="term" value="F:histone deacetylase binding"/>
    <property type="evidence" value="ECO:0007669"/>
    <property type="project" value="TreeGrafter"/>
</dbReference>
<dbReference type="PANTHER" id="PTHR46165:SF2">
    <property type="entry name" value="SET AND MYND DOMAIN-CONTAINING PROTEIN 4"/>
    <property type="match status" value="1"/>
</dbReference>
<dbReference type="Gene3D" id="2.170.270.10">
    <property type="entry name" value="SET domain"/>
    <property type="match status" value="1"/>
</dbReference>
<dbReference type="Gene3D" id="1.25.40.10">
    <property type="entry name" value="Tetratricopeptide repeat domain"/>
    <property type="match status" value="1"/>
</dbReference>
<dbReference type="InterPro" id="IPR002893">
    <property type="entry name" value="Znf_MYND"/>
</dbReference>
<dbReference type="GO" id="GO:0008170">
    <property type="term" value="F:N-methyltransferase activity"/>
    <property type="evidence" value="ECO:0007669"/>
    <property type="project" value="UniProtKB-ARBA"/>
</dbReference>
<comment type="function">
    <text evidence="12">Protein-lysine N-methyltransferase. Monomethylates PRMT5, modulating its transcriptional activity. May also act as a histone methyltransferase. Plays a critical role in cardiac development. Acts as a key epigenetic regulator of gene expression during cardiac development via its dual activities as a methyltransferase and negative regulator of HDAC1.</text>
</comment>
<dbReference type="Pfam" id="PF01753">
    <property type="entry name" value="zf-MYND"/>
    <property type="match status" value="1"/>
</dbReference>
<dbReference type="InterPro" id="IPR044421">
    <property type="entry name" value="SMYD4_SET"/>
</dbReference>
<dbReference type="GO" id="GO:0005737">
    <property type="term" value="C:cytoplasm"/>
    <property type="evidence" value="ECO:0007669"/>
    <property type="project" value="UniProtKB-SubCell"/>
</dbReference>
<dbReference type="PROSITE" id="PS01360">
    <property type="entry name" value="ZF_MYND_1"/>
    <property type="match status" value="1"/>
</dbReference>
<dbReference type="EMBL" id="OU892286">
    <property type="protein sequence ID" value="CAG9761801.1"/>
    <property type="molecule type" value="Genomic_DNA"/>
</dbReference>
<dbReference type="GO" id="GO:0008270">
    <property type="term" value="F:zinc ion binding"/>
    <property type="evidence" value="ECO:0007669"/>
    <property type="project" value="UniProtKB-KW"/>
</dbReference>
<dbReference type="Gene3D" id="1.10.220.160">
    <property type="match status" value="1"/>
</dbReference>
<keyword evidence="5" id="KW-0808">Transferase</keyword>
<dbReference type="InterPro" id="IPR001214">
    <property type="entry name" value="SET_dom"/>
</dbReference>
<dbReference type="PANTHER" id="PTHR46165">
    <property type="entry name" value="SET AND MYND DOMAIN-CONTAINING PROTEIN 4"/>
    <property type="match status" value="1"/>
</dbReference>
<dbReference type="SUPFAM" id="SSF48452">
    <property type="entry name" value="TPR-like"/>
    <property type="match status" value="1"/>
</dbReference>
<evidence type="ECO:0000256" key="2">
    <source>
        <dbReference type="ARBA" id="ARBA00004496"/>
    </source>
</evidence>
<gene>
    <name evidence="16" type="ORF">CEUTPL_LOCUS2494</name>
</gene>
<evidence type="ECO:0000256" key="10">
    <source>
        <dbReference type="ARBA" id="ARBA00023242"/>
    </source>
</evidence>
<evidence type="ECO:0000256" key="6">
    <source>
        <dbReference type="ARBA" id="ARBA00022691"/>
    </source>
</evidence>
<dbReference type="Pfam" id="PF00856">
    <property type="entry name" value="SET"/>
    <property type="match status" value="1"/>
</dbReference>
<evidence type="ECO:0000256" key="11">
    <source>
        <dbReference type="ARBA" id="ARBA00048985"/>
    </source>
</evidence>
<evidence type="ECO:0000256" key="7">
    <source>
        <dbReference type="ARBA" id="ARBA00022723"/>
    </source>
</evidence>
<evidence type="ECO:0000313" key="17">
    <source>
        <dbReference type="Proteomes" id="UP001152799"/>
    </source>
</evidence>
<evidence type="ECO:0000256" key="14">
    <source>
        <dbReference type="ARBA" id="ARBA00093680"/>
    </source>
</evidence>
<keyword evidence="6" id="KW-0949">S-adenosyl-L-methionine</keyword>
<feature type="domain" description="MYND-type" evidence="15">
    <location>
        <begin position="266"/>
        <end position="305"/>
    </location>
</feature>
<sequence>MGLKMDCLLAHYTTKLTDIEGNVFELFSKFYSFDLSPIEAWLETQFKTKVKKDDVLSTYYRKEGNKFYARKDLLKSLEFYTKSLCCATPNGKEYGLALANRSAVSFEMKEYENCLRDIKLCFQTNYPKDLRPKIYLRKAECFWEISQQENLDKCVSEALKFLNLENIADKEKHISKLTQMKKSTLKMKTKEICGRENTNDLPELEEGENEHFIYASSKIKMSYDKTRGRHVTARKNLKKGDVLFVEKAFFFAPVFKENKEFYSFKCYNCLKDIISSIPCRSCTLCVYCNEKCRTSSWNDSHKWECEGMQASIWYDLGIGFPAFKAFLKGVKSGFINIKAGYEEDLKNYGNKDDNYSYFNRLLSHIYKNKNAGPYIVMAAIVVTYLKNYTDFFGWFLQQQNCPKNDLTNLLKYAGGLITKHIAQLSCNSSIIEHWTYSSTDLLFPDILITIACGMFPSASIMNHSCRPNVTIFFICDTMVVKALEDIQENEEVLNCYGIDYRGMNREQRQIACRSLYHFECKCAICIDQSKEVDMLDSYICPKCKGLVPEIPNVSFMFCLSCGDEYSLRPFRKINIEARKYLEIQGEAVNNRQLEILIKCLKIREKILYKHHKDFEEVYYRLYSYYVEIGDAENMFKYFHLWLENEKARRGENSRGIGTKLYEAALAILHCLQGGHPKNCTNLKSFLQNVEHMIREAKVVLNLYYPAYITNRLSRKIQFISNK</sequence>